<dbReference type="PANTHER" id="PTHR43861">
    <property type="entry name" value="TRANS-ACONITATE 2-METHYLTRANSFERASE-RELATED"/>
    <property type="match status" value="1"/>
</dbReference>
<accession>A0A6J5RG28</accession>
<sequence>MNKYDFELNMNTDNSNSVILRNIKPSTRVLDIGCAYGRMTKYLKEQLQCTTFIAEIDASAGKVASRWADMFFIGEDGDIENPDFFTNLKACGCDNIDYIIFADVLEHVRFSNSILEQSKKILSKDGSVWISIPNIGHNSVLIDLWNNKFNYTDTGLLDNTHIKFFTEDSIKRIVDNCGFKIVSSYNLINAVDCTEFNNSYFDVPPMVAYLMKNRTNAEVYQFVWELKINE</sequence>
<protein>
    <submittedName>
        <fullName evidence="1">MetW, methionine biosynthesis protein MetW</fullName>
    </submittedName>
</protein>
<reference evidence="1" key="1">
    <citation type="submission" date="2020-05" db="EMBL/GenBank/DDBJ databases">
        <authorList>
            <person name="Chiriac C."/>
            <person name="Salcher M."/>
            <person name="Ghai R."/>
            <person name="Kavagutti S V."/>
        </authorList>
    </citation>
    <scope>NUCLEOTIDE SEQUENCE</scope>
</reference>
<dbReference type="EMBL" id="LR797252">
    <property type="protein sequence ID" value="CAB4196510.1"/>
    <property type="molecule type" value="Genomic_DNA"/>
</dbReference>
<dbReference type="Gene3D" id="3.40.50.150">
    <property type="entry name" value="Vaccinia Virus protein VP39"/>
    <property type="match status" value="1"/>
</dbReference>
<proteinExistence type="predicted"/>
<organism evidence="1">
    <name type="scientific">uncultured Caudovirales phage</name>
    <dbReference type="NCBI Taxonomy" id="2100421"/>
    <lineage>
        <taxon>Viruses</taxon>
        <taxon>Duplodnaviria</taxon>
        <taxon>Heunggongvirae</taxon>
        <taxon>Uroviricota</taxon>
        <taxon>Caudoviricetes</taxon>
        <taxon>Peduoviridae</taxon>
        <taxon>Maltschvirus</taxon>
        <taxon>Maltschvirus maltsch</taxon>
    </lineage>
</organism>
<dbReference type="CDD" id="cd02440">
    <property type="entry name" value="AdoMet_MTases"/>
    <property type="match status" value="1"/>
</dbReference>
<dbReference type="Pfam" id="PF13489">
    <property type="entry name" value="Methyltransf_23"/>
    <property type="match status" value="1"/>
</dbReference>
<gene>
    <name evidence="1" type="ORF">UFOVP1290_30</name>
</gene>
<dbReference type="InterPro" id="IPR029063">
    <property type="entry name" value="SAM-dependent_MTases_sf"/>
</dbReference>
<evidence type="ECO:0000313" key="1">
    <source>
        <dbReference type="EMBL" id="CAB4196510.1"/>
    </source>
</evidence>
<name>A0A6J5RG28_9CAUD</name>
<dbReference type="SUPFAM" id="SSF53335">
    <property type="entry name" value="S-adenosyl-L-methionine-dependent methyltransferases"/>
    <property type="match status" value="1"/>
</dbReference>